<dbReference type="EMBL" id="LR746264">
    <property type="protein sequence ID" value="CAA7387916.1"/>
    <property type="molecule type" value="Genomic_DNA"/>
</dbReference>
<evidence type="ECO:0000313" key="3">
    <source>
        <dbReference type="Proteomes" id="UP000663760"/>
    </source>
</evidence>
<accession>A0A7I8JW99</accession>
<feature type="compositionally biased region" description="Basic and acidic residues" evidence="1">
    <location>
        <begin position="22"/>
        <end position="41"/>
    </location>
</feature>
<proteinExistence type="predicted"/>
<protein>
    <submittedName>
        <fullName evidence="2">Uncharacterized protein</fullName>
    </submittedName>
</protein>
<evidence type="ECO:0000313" key="2">
    <source>
        <dbReference type="EMBL" id="CAA7387916.1"/>
    </source>
</evidence>
<evidence type="ECO:0000256" key="1">
    <source>
        <dbReference type="SAM" id="MobiDB-lite"/>
    </source>
</evidence>
<keyword evidence="3" id="KW-1185">Reference proteome</keyword>
<dbReference type="PANTHER" id="PTHR34570">
    <property type="entry name" value="OS03G0593100 PROTEIN"/>
    <property type="match status" value="1"/>
</dbReference>
<feature type="region of interest" description="Disordered" evidence="1">
    <location>
        <begin position="1"/>
        <end position="125"/>
    </location>
</feature>
<dbReference type="OrthoDB" id="671858at2759"/>
<dbReference type="PANTHER" id="PTHR34570:SF12">
    <property type="entry name" value="EXPRESSED PROTEIN"/>
    <property type="match status" value="1"/>
</dbReference>
<name>A0A7I8JW99_SPIIN</name>
<dbReference type="AlphaFoldDB" id="A0A7I8JW99"/>
<feature type="compositionally biased region" description="Basic residues" evidence="1">
    <location>
        <begin position="46"/>
        <end position="57"/>
    </location>
</feature>
<gene>
    <name evidence="2" type="ORF">SI8410_01000245</name>
</gene>
<organism evidence="2 3">
    <name type="scientific">Spirodela intermedia</name>
    <name type="common">Intermediate duckweed</name>
    <dbReference type="NCBI Taxonomy" id="51605"/>
    <lineage>
        <taxon>Eukaryota</taxon>
        <taxon>Viridiplantae</taxon>
        <taxon>Streptophyta</taxon>
        <taxon>Embryophyta</taxon>
        <taxon>Tracheophyta</taxon>
        <taxon>Spermatophyta</taxon>
        <taxon>Magnoliopsida</taxon>
        <taxon>Liliopsida</taxon>
        <taxon>Araceae</taxon>
        <taxon>Lemnoideae</taxon>
        <taxon>Spirodela</taxon>
    </lineage>
</organism>
<reference evidence="2" key="1">
    <citation type="submission" date="2020-02" db="EMBL/GenBank/DDBJ databases">
        <authorList>
            <person name="Scholz U."/>
            <person name="Mascher M."/>
            <person name="Fiebig A."/>
        </authorList>
    </citation>
    <scope>NUCLEOTIDE SEQUENCE</scope>
</reference>
<dbReference type="Proteomes" id="UP000663760">
    <property type="component" value="Chromosome 1"/>
</dbReference>
<sequence length="125" mass="14131">MRKQRGGDPASVANSSIALLQERFRQLQKEKEMREGRENHRSTGVRQHHHNHHHHHQAAPSPRWFSLPDLVHPSRPLHAPAFLHHQPGVDRDGAPSLPADSSWPENSAIRSNGDDDDVVDTSLHL</sequence>